<dbReference type="Pfam" id="PF11070">
    <property type="entry name" value="DUF2871"/>
    <property type="match status" value="1"/>
</dbReference>
<evidence type="ECO:0000313" key="3">
    <source>
        <dbReference type="Proteomes" id="UP000824088"/>
    </source>
</evidence>
<evidence type="ECO:0000256" key="1">
    <source>
        <dbReference type="SAM" id="Phobius"/>
    </source>
</evidence>
<comment type="caution">
    <text evidence="2">The sequence shown here is derived from an EMBL/GenBank/DDBJ whole genome shotgun (WGS) entry which is preliminary data.</text>
</comment>
<dbReference type="AlphaFoldDB" id="A0A9D1HRC6"/>
<proteinExistence type="predicted"/>
<organism evidence="2 3">
    <name type="scientific">Candidatus Limadaptatus stercorigallinarum</name>
    <dbReference type="NCBI Taxonomy" id="2840845"/>
    <lineage>
        <taxon>Bacteria</taxon>
        <taxon>Bacillati</taxon>
        <taxon>Bacillota</taxon>
        <taxon>Clostridia</taxon>
        <taxon>Eubacteriales</taxon>
        <taxon>Candidatus Limadaptatus</taxon>
    </lineage>
</organism>
<reference evidence="2" key="1">
    <citation type="submission" date="2020-10" db="EMBL/GenBank/DDBJ databases">
        <authorList>
            <person name="Gilroy R."/>
        </authorList>
    </citation>
    <scope>NUCLEOTIDE SEQUENCE</scope>
    <source>
        <strain evidence="2">1063</strain>
    </source>
</reference>
<accession>A0A9D1HRC6</accession>
<evidence type="ECO:0000313" key="2">
    <source>
        <dbReference type="EMBL" id="HIU20894.1"/>
    </source>
</evidence>
<dbReference type="InterPro" id="IPR021299">
    <property type="entry name" value="DUF2871"/>
</dbReference>
<name>A0A9D1HRC6_9FIRM</name>
<keyword evidence="1" id="KW-0472">Membrane</keyword>
<dbReference type="Proteomes" id="UP000824088">
    <property type="component" value="Unassembled WGS sequence"/>
</dbReference>
<keyword evidence="1" id="KW-0812">Transmembrane</keyword>
<feature type="transmembrane region" description="Helical" evidence="1">
    <location>
        <begin position="43"/>
        <end position="64"/>
    </location>
</feature>
<dbReference type="EMBL" id="DVMN01000026">
    <property type="protein sequence ID" value="HIU20894.1"/>
    <property type="molecule type" value="Genomic_DNA"/>
</dbReference>
<gene>
    <name evidence="2" type="ORF">IAD51_01450</name>
</gene>
<sequence length="160" mass="16931">MKKHIVIAFVYALAAMACGVFYREFTKGFDFFAPTALGKVHTHLFLLGMVVFLLVALFDARLGLQKDKLYKPFMGLYNAGVACASVMMLVRGILQVTGVSLSSGADAGVSGVAGIGHAVTAIGLIVLFVMLIRRARADKIPAGKEQSAENGESGGGFQTE</sequence>
<feature type="transmembrane region" description="Helical" evidence="1">
    <location>
        <begin position="76"/>
        <end position="94"/>
    </location>
</feature>
<feature type="transmembrane region" description="Helical" evidence="1">
    <location>
        <begin position="114"/>
        <end position="132"/>
    </location>
</feature>
<dbReference type="PROSITE" id="PS51257">
    <property type="entry name" value="PROKAR_LIPOPROTEIN"/>
    <property type="match status" value="1"/>
</dbReference>
<keyword evidence="1" id="KW-1133">Transmembrane helix</keyword>
<protein>
    <submittedName>
        <fullName evidence="2">DUF2871 domain-containing protein</fullName>
    </submittedName>
</protein>
<reference evidence="2" key="2">
    <citation type="journal article" date="2021" name="PeerJ">
        <title>Extensive microbial diversity within the chicken gut microbiome revealed by metagenomics and culture.</title>
        <authorList>
            <person name="Gilroy R."/>
            <person name="Ravi A."/>
            <person name="Getino M."/>
            <person name="Pursley I."/>
            <person name="Horton D.L."/>
            <person name="Alikhan N.F."/>
            <person name="Baker D."/>
            <person name="Gharbi K."/>
            <person name="Hall N."/>
            <person name="Watson M."/>
            <person name="Adriaenssens E.M."/>
            <person name="Foster-Nyarko E."/>
            <person name="Jarju S."/>
            <person name="Secka A."/>
            <person name="Antonio M."/>
            <person name="Oren A."/>
            <person name="Chaudhuri R.R."/>
            <person name="La Ragione R."/>
            <person name="Hildebrand F."/>
            <person name="Pallen M.J."/>
        </authorList>
    </citation>
    <scope>NUCLEOTIDE SEQUENCE</scope>
    <source>
        <strain evidence="2">1063</strain>
    </source>
</reference>